<dbReference type="OrthoDB" id="9547406at2759"/>
<evidence type="ECO:0000313" key="4">
    <source>
        <dbReference type="EMBL" id="KOS16253.1"/>
    </source>
</evidence>
<dbReference type="InterPro" id="IPR013083">
    <property type="entry name" value="Znf_RING/FYVE/PHD"/>
</dbReference>
<dbReference type="AlphaFoldDB" id="A0A0N0RSP3"/>
<name>A0A0N0RSP3_9BASI</name>
<dbReference type="SMART" id="SM00545">
    <property type="entry name" value="JmjN"/>
    <property type="match status" value="1"/>
</dbReference>
<dbReference type="Pfam" id="PF02375">
    <property type="entry name" value="JmjN"/>
    <property type="match status" value="1"/>
</dbReference>
<gene>
    <name evidence="4" type="ORF">Malapachy_3148</name>
</gene>
<dbReference type="PROSITE" id="PS51184">
    <property type="entry name" value="JMJC"/>
    <property type="match status" value="1"/>
</dbReference>
<evidence type="ECO:0000259" key="2">
    <source>
        <dbReference type="PROSITE" id="PS51183"/>
    </source>
</evidence>
<keyword evidence="5" id="KW-1185">Reference proteome</keyword>
<evidence type="ECO:0008006" key="6">
    <source>
        <dbReference type="Google" id="ProtNLM"/>
    </source>
</evidence>
<dbReference type="GO" id="GO:0005634">
    <property type="term" value="C:nucleus"/>
    <property type="evidence" value="ECO:0007669"/>
    <property type="project" value="TreeGrafter"/>
</dbReference>
<evidence type="ECO:0000313" key="5">
    <source>
        <dbReference type="Proteomes" id="UP000037751"/>
    </source>
</evidence>
<dbReference type="GO" id="GO:0032454">
    <property type="term" value="F:histone H3K9 demethylase activity"/>
    <property type="evidence" value="ECO:0007669"/>
    <property type="project" value="TreeGrafter"/>
</dbReference>
<dbReference type="Pfam" id="PF02373">
    <property type="entry name" value="JmjC"/>
    <property type="match status" value="1"/>
</dbReference>
<organism evidence="4 5">
    <name type="scientific">Malassezia pachydermatis</name>
    <dbReference type="NCBI Taxonomy" id="77020"/>
    <lineage>
        <taxon>Eukaryota</taxon>
        <taxon>Fungi</taxon>
        <taxon>Dikarya</taxon>
        <taxon>Basidiomycota</taxon>
        <taxon>Ustilaginomycotina</taxon>
        <taxon>Malasseziomycetes</taxon>
        <taxon>Malasseziales</taxon>
        <taxon>Malasseziaceae</taxon>
        <taxon>Malassezia</taxon>
    </lineage>
</organism>
<feature type="domain" description="JmjC" evidence="3">
    <location>
        <begin position="312"/>
        <end position="475"/>
    </location>
</feature>
<dbReference type="EMBL" id="LGAV01000001">
    <property type="protein sequence ID" value="KOS16253.1"/>
    <property type="molecule type" value="Genomic_DNA"/>
</dbReference>
<comment type="caution">
    <text evidence="4">The sequence shown here is derived from an EMBL/GenBank/DDBJ whole genome shotgun (WGS) entry which is preliminary data.</text>
</comment>
<dbReference type="Gene3D" id="3.30.40.10">
    <property type="entry name" value="Zinc/RING finger domain, C3HC4 (zinc finger)"/>
    <property type="match status" value="1"/>
</dbReference>
<dbReference type="STRING" id="77020.A0A0N0RSP3"/>
<feature type="region of interest" description="Disordered" evidence="1">
    <location>
        <begin position="1"/>
        <end position="68"/>
    </location>
</feature>
<dbReference type="RefSeq" id="XP_017993885.1">
    <property type="nucleotide sequence ID" value="XM_018137626.1"/>
</dbReference>
<evidence type="ECO:0000259" key="3">
    <source>
        <dbReference type="PROSITE" id="PS51184"/>
    </source>
</evidence>
<protein>
    <recommendedName>
        <fullName evidence="6">[Histone H3]-trimethyl-L-lysine(9) demethylase</fullName>
    </recommendedName>
</protein>
<dbReference type="PANTHER" id="PTHR10694:SF7">
    <property type="entry name" value="[HISTONE H3]-TRIMETHYL-L-LYSINE(9) DEMETHYLASE"/>
    <property type="match status" value="1"/>
</dbReference>
<proteinExistence type="predicted"/>
<dbReference type="SUPFAM" id="SSF51197">
    <property type="entry name" value="Clavaminate synthase-like"/>
    <property type="match status" value="1"/>
</dbReference>
<dbReference type="VEuPathDB" id="FungiDB:Malapachy_3148"/>
<reference evidence="4 5" key="1">
    <citation type="submission" date="2015-07" db="EMBL/GenBank/DDBJ databases">
        <title>Draft Genome Sequence of Malassezia furfur CBS1878 and Malassezia pachydermatis CBS1879.</title>
        <authorList>
            <person name="Triana S."/>
            <person name="Ohm R."/>
            <person name="Gonzalez A."/>
            <person name="DeCock H."/>
            <person name="Restrepo S."/>
            <person name="Celis A."/>
        </authorList>
    </citation>
    <scope>NUCLEOTIDE SEQUENCE [LARGE SCALE GENOMIC DNA]</scope>
    <source>
        <strain evidence="4 5">CBS 1879</strain>
    </source>
</reference>
<feature type="region of interest" description="Disordered" evidence="1">
    <location>
        <begin position="494"/>
        <end position="514"/>
    </location>
</feature>
<dbReference type="Pfam" id="PF13832">
    <property type="entry name" value="zf-HC5HC2H_2"/>
    <property type="match status" value="1"/>
</dbReference>
<dbReference type="InterPro" id="IPR003349">
    <property type="entry name" value="JmjN"/>
</dbReference>
<accession>A0A0N0RSP3</accession>
<dbReference type="GO" id="GO:0000785">
    <property type="term" value="C:chromatin"/>
    <property type="evidence" value="ECO:0007669"/>
    <property type="project" value="TreeGrafter"/>
</dbReference>
<dbReference type="InterPro" id="IPR003347">
    <property type="entry name" value="JmjC_dom"/>
</dbReference>
<dbReference type="GeneID" id="28729502"/>
<dbReference type="PANTHER" id="PTHR10694">
    <property type="entry name" value="LYSINE-SPECIFIC DEMETHYLASE"/>
    <property type="match status" value="1"/>
</dbReference>
<dbReference type="GO" id="GO:0051864">
    <property type="term" value="F:histone H3K36 demethylase activity"/>
    <property type="evidence" value="ECO:0007669"/>
    <property type="project" value="TreeGrafter"/>
</dbReference>
<dbReference type="PROSITE" id="PS51183">
    <property type="entry name" value="JMJN"/>
    <property type="match status" value="1"/>
</dbReference>
<evidence type="ECO:0000256" key="1">
    <source>
        <dbReference type="SAM" id="MobiDB-lite"/>
    </source>
</evidence>
<dbReference type="GO" id="GO:0010468">
    <property type="term" value="P:regulation of gene expression"/>
    <property type="evidence" value="ECO:0007669"/>
    <property type="project" value="TreeGrafter"/>
</dbReference>
<feature type="compositionally biased region" description="Basic and acidic residues" evidence="1">
    <location>
        <begin position="14"/>
        <end position="37"/>
    </location>
</feature>
<dbReference type="CDD" id="cd15571">
    <property type="entry name" value="ePHD"/>
    <property type="match status" value="1"/>
</dbReference>
<feature type="region of interest" description="Disordered" evidence="1">
    <location>
        <begin position="193"/>
        <end position="244"/>
    </location>
</feature>
<sequence length="792" mass="87669">MITPPKAETEAEAEDARADEGAPSRSAEEWSANRDGRPTATSPLADVKPAYFYPMPSTSQQPAREDDLPGVPVFEPTIEQFSDFYAFCQAIDTWGMQSGIVKIVPPQAWIDALPTLLPAAKHEGADLRAIRIKQAITQHFLSAGPGRWKQTNVTRSKPLDAKQWADICKDAQHRGPAMSRIQRQVATSRAAEQAHAHSRLYRTTKTEAPEVSTDTPRKLTRSGGQGLARPVSHPRKRRGPPVTKDEDWAQFDYRASWLDEALTDAEKAAGVPMSPAAWDTETCRAIEAEYWRTLNLGAPPMYGADQQGTLFDARTTQWNVGTLDSLLSRTFDCALPGVTTPYLYFGMWRASFAWHVEDMDLYSINYIHFGAPKQWYAIRQADRKRFESVMAASFPTDARKCSHFLRHKSFLVSPSFLQSQGITPLRLVQHANEFVITYPYGYHAGFNLGFNCAESVNFALPTWIDIGRQADYCRCSLAQESVHIDMEAWWPTQPTAQAPALPPRTSPTERRPPSIPPPSALYPCVFCPRTTSDALVPLPEAVGTQLAHAAASKKSLEASAQPWHAHQLCACFLPECWVEHAGTLSSMVQGAETIDRARWALKCQVCGPASKTARHGCKIQCTKGKCPRAVHVSCALDEESGWFIDLCATDVADRLEGVATASSTADERLVVLCRAHNPLRLEAEAAKREAAWAEKICALPCPGPIHIKTQGAVWTTTLRSIDTATKEVVIDAARSDYTTPPLRVPWSRVCMQDAAVRAIEHEYERTHQPITKKRRVHCAVDVPAAEPEQAAT</sequence>
<dbReference type="SMART" id="SM00558">
    <property type="entry name" value="JmjC"/>
    <property type="match status" value="1"/>
</dbReference>
<dbReference type="Gene3D" id="2.60.120.650">
    <property type="entry name" value="Cupin"/>
    <property type="match status" value="1"/>
</dbReference>
<feature type="domain" description="JmjN" evidence="2">
    <location>
        <begin position="71"/>
        <end position="112"/>
    </location>
</feature>
<dbReference type="Proteomes" id="UP000037751">
    <property type="component" value="Unassembled WGS sequence"/>
</dbReference>